<feature type="compositionally biased region" description="Polar residues" evidence="1">
    <location>
        <begin position="1"/>
        <end position="11"/>
    </location>
</feature>
<feature type="compositionally biased region" description="Polar residues" evidence="1">
    <location>
        <begin position="107"/>
        <end position="126"/>
    </location>
</feature>
<dbReference type="InterPro" id="IPR057684">
    <property type="entry name" value="DUF7924"/>
</dbReference>
<dbReference type="EMBL" id="JBHFEH010000047">
    <property type="protein sequence ID" value="KAL2050436.1"/>
    <property type="molecule type" value="Genomic_DNA"/>
</dbReference>
<name>A0ABR4B060_9LECA</name>
<evidence type="ECO:0000313" key="4">
    <source>
        <dbReference type="Proteomes" id="UP001590951"/>
    </source>
</evidence>
<protein>
    <recommendedName>
        <fullName evidence="2">DUF7924 domain-containing protein</fullName>
    </recommendedName>
</protein>
<evidence type="ECO:0000256" key="1">
    <source>
        <dbReference type="SAM" id="MobiDB-lite"/>
    </source>
</evidence>
<dbReference type="Pfam" id="PF25545">
    <property type="entry name" value="DUF7924"/>
    <property type="match status" value="1"/>
</dbReference>
<reference evidence="3 4" key="1">
    <citation type="submission" date="2024-09" db="EMBL/GenBank/DDBJ databases">
        <title>Rethinking Asexuality: The Enigmatic Case of Functional Sexual Genes in Lepraria (Stereocaulaceae).</title>
        <authorList>
            <person name="Doellman M."/>
            <person name="Sun Y."/>
            <person name="Barcenas-Pena A."/>
            <person name="Lumbsch H.T."/>
            <person name="Grewe F."/>
        </authorList>
    </citation>
    <scope>NUCLEOTIDE SEQUENCE [LARGE SCALE GENOMIC DNA]</scope>
    <source>
        <strain evidence="3 4">Grewe 0041</strain>
    </source>
</reference>
<feature type="domain" description="DUF7924" evidence="2">
    <location>
        <begin position="289"/>
        <end position="514"/>
    </location>
</feature>
<dbReference type="Proteomes" id="UP001590951">
    <property type="component" value="Unassembled WGS sequence"/>
</dbReference>
<feature type="compositionally biased region" description="Polar residues" evidence="1">
    <location>
        <begin position="543"/>
        <end position="572"/>
    </location>
</feature>
<comment type="caution">
    <text evidence="3">The sequence shown here is derived from an EMBL/GenBank/DDBJ whole genome shotgun (WGS) entry which is preliminary data.</text>
</comment>
<feature type="compositionally biased region" description="Polar residues" evidence="1">
    <location>
        <begin position="44"/>
        <end position="57"/>
    </location>
</feature>
<feature type="region of interest" description="Disordered" evidence="1">
    <location>
        <begin position="532"/>
        <end position="587"/>
    </location>
</feature>
<accession>A0ABR4B060</accession>
<evidence type="ECO:0000313" key="3">
    <source>
        <dbReference type="EMBL" id="KAL2050436.1"/>
    </source>
</evidence>
<dbReference type="PANTHER" id="PTHR42470">
    <property type="entry name" value="VAST DOMAIN-CONTAINING PROTEIN"/>
    <property type="match status" value="1"/>
</dbReference>
<feature type="compositionally biased region" description="Basic residues" evidence="1">
    <location>
        <begin position="577"/>
        <end position="587"/>
    </location>
</feature>
<feature type="compositionally biased region" description="Low complexity" evidence="1">
    <location>
        <begin position="16"/>
        <end position="33"/>
    </location>
</feature>
<feature type="compositionally biased region" description="Polar residues" evidence="1">
    <location>
        <begin position="220"/>
        <end position="239"/>
    </location>
</feature>
<gene>
    <name evidence="3" type="ORF">ABVK25_009270</name>
</gene>
<evidence type="ECO:0000259" key="2">
    <source>
        <dbReference type="Pfam" id="PF25545"/>
    </source>
</evidence>
<feature type="compositionally biased region" description="Low complexity" evidence="1">
    <location>
        <begin position="532"/>
        <end position="542"/>
    </location>
</feature>
<dbReference type="PANTHER" id="PTHR42470:SF2">
    <property type="match status" value="1"/>
</dbReference>
<proteinExistence type="predicted"/>
<organism evidence="3 4">
    <name type="scientific">Lepraria finkii</name>
    <dbReference type="NCBI Taxonomy" id="1340010"/>
    <lineage>
        <taxon>Eukaryota</taxon>
        <taxon>Fungi</taxon>
        <taxon>Dikarya</taxon>
        <taxon>Ascomycota</taxon>
        <taxon>Pezizomycotina</taxon>
        <taxon>Lecanoromycetes</taxon>
        <taxon>OSLEUM clade</taxon>
        <taxon>Lecanoromycetidae</taxon>
        <taxon>Lecanorales</taxon>
        <taxon>Lecanorineae</taxon>
        <taxon>Stereocaulaceae</taxon>
        <taxon>Lepraria</taxon>
    </lineage>
</organism>
<feature type="region of interest" description="Disordered" evidence="1">
    <location>
        <begin position="210"/>
        <end position="243"/>
    </location>
</feature>
<sequence>MDRGQAKSNIKNNRRQSPVPKGQGKQPQGIKKQQAPRKSLRLQAIQQSHKQSLSKSYHIQEVQAPLSPPASNILKGKKRPQTLHKLSTSSRKRKRGQEEQEVGYPLSRTQEQPPSKRLQTSPSNCINKKESHQAPAIDISEDSTDPLQHWIKTGKWRKEYFEQDNQVREDFERGKSPEEPGRRDWLQEYFTKEPSQEMQALTHPHHFFARPPLSRKESQSLKTSSDQPSQGGKSSQYNNPDYEDRLERKGSYMYKSPLGITDTSRELCRTLLEREQTVPQNTLFRDDLFDDTCKSVQGRNEMMIVRDITPLICPSAQVLRIYGAKHLNFLYESVNEAWSNMNSYEGTLPQPDYSVGFGRSAFTEEQLDKLKPFVGEPGFKVITYFMATTRIYFPFFTCEVKCGAAALDFADRQNAQSMSVALRALVVLFRYVKREKELDREILAFSISHDHRSVRVYGHYPVIEGDKTTFYRHPIYEFSFTALDGKEKWTAYKFTKNVYDTWMPKLHKLICSAIDDLPAGINFDLSQSASFSQSTPQSSQQSNADSTLNDDSQSSFLASQEVTPTTSFTQITEPAFKKPKNKRAGGQ</sequence>
<keyword evidence="4" id="KW-1185">Reference proteome</keyword>
<feature type="region of interest" description="Disordered" evidence="1">
    <location>
        <begin position="1"/>
        <end position="145"/>
    </location>
</feature>